<evidence type="ECO:0000256" key="5">
    <source>
        <dbReference type="ARBA" id="ARBA00022692"/>
    </source>
</evidence>
<comment type="subcellular location">
    <subcellularLocation>
        <location evidence="1">Cell inner membrane</location>
        <topology evidence="1">Multi-pass membrane protein</topology>
    </subcellularLocation>
</comment>
<organism evidence="10 11">
    <name type="scientific">Pararhodobacter zhoushanensis</name>
    <dbReference type="NCBI Taxonomy" id="2479545"/>
    <lineage>
        <taxon>Bacteria</taxon>
        <taxon>Pseudomonadati</taxon>
        <taxon>Pseudomonadota</taxon>
        <taxon>Alphaproteobacteria</taxon>
        <taxon>Rhodobacterales</taxon>
        <taxon>Paracoccaceae</taxon>
        <taxon>Pararhodobacter</taxon>
    </lineage>
</organism>
<dbReference type="InterPro" id="IPR013525">
    <property type="entry name" value="ABC2_TM"/>
</dbReference>
<evidence type="ECO:0000256" key="3">
    <source>
        <dbReference type="ARBA" id="ARBA00022448"/>
    </source>
</evidence>
<evidence type="ECO:0000313" key="11">
    <source>
        <dbReference type="Proteomes" id="UP001208938"/>
    </source>
</evidence>
<keyword evidence="3" id="KW-0813">Transport</keyword>
<keyword evidence="4" id="KW-1003">Cell membrane</keyword>
<evidence type="ECO:0000259" key="9">
    <source>
        <dbReference type="Pfam" id="PF01061"/>
    </source>
</evidence>
<evidence type="ECO:0000256" key="6">
    <source>
        <dbReference type="ARBA" id="ARBA00022989"/>
    </source>
</evidence>
<dbReference type="EMBL" id="JAPDFL010000001">
    <property type="protein sequence ID" value="MCW1931284.1"/>
    <property type="molecule type" value="Genomic_DNA"/>
</dbReference>
<evidence type="ECO:0000256" key="2">
    <source>
        <dbReference type="ARBA" id="ARBA00007783"/>
    </source>
</evidence>
<dbReference type="Proteomes" id="UP001208938">
    <property type="component" value="Unassembled WGS sequence"/>
</dbReference>
<dbReference type="RefSeq" id="WP_264504412.1">
    <property type="nucleotide sequence ID" value="NZ_JAPDFL010000001.1"/>
</dbReference>
<accession>A0ABT3GUU7</accession>
<keyword evidence="5 8" id="KW-0812">Transmembrane</keyword>
<proteinExistence type="inferred from homology"/>
<dbReference type="PRINTS" id="PR00164">
    <property type="entry name" value="ABC2TRNSPORT"/>
</dbReference>
<feature type="transmembrane region" description="Helical" evidence="8">
    <location>
        <begin position="36"/>
        <end position="60"/>
    </location>
</feature>
<dbReference type="PANTHER" id="PTHR30413:SF8">
    <property type="entry name" value="TRANSPORT PERMEASE PROTEIN"/>
    <property type="match status" value="1"/>
</dbReference>
<dbReference type="PANTHER" id="PTHR30413">
    <property type="entry name" value="INNER MEMBRANE TRANSPORT PERMEASE"/>
    <property type="match status" value="1"/>
</dbReference>
<evidence type="ECO:0000256" key="1">
    <source>
        <dbReference type="ARBA" id="ARBA00004429"/>
    </source>
</evidence>
<evidence type="ECO:0000256" key="4">
    <source>
        <dbReference type="ARBA" id="ARBA00022475"/>
    </source>
</evidence>
<keyword evidence="7 8" id="KW-0472">Membrane</keyword>
<protein>
    <submittedName>
        <fullName evidence="10">ABC transporter permease</fullName>
    </submittedName>
</protein>
<feature type="transmembrane region" description="Helical" evidence="8">
    <location>
        <begin position="149"/>
        <end position="173"/>
    </location>
</feature>
<reference evidence="10 11" key="1">
    <citation type="submission" date="2022-10" db="EMBL/GenBank/DDBJ databases">
        <title>Pararhodobacter sp. nov., isolated from marine algae.</title>
        <authorList>
            <person name="Choi B.J."/>
            <person name="Kim J.M."/>
            <person name="Lee J.K."/>
            <person name="Choi D.G."/>
            <person name="Jeon C.O."/>
        </authorList>
    </citation>
    <scope>NUCLEOTIDE SEQUENCE [LARGE SCALE GENOMIC DNA]</scope>
    <source>
        <strain evidence="10 11">ZQ420</strain>
    </source>
</reference>
<evidence type="ECO:0000256" key="8">
    <source>
        <dbReference type="SAM" id="Phobius"/>
    </source>
</evidence>
<evidence type="ECO:0000256" key="7">
    <source>
        <dbReference type="ARBA" id="ARBA00023136"/>
    </source>
</evidence>
<dbReference type="InterPro" id="IPR000412">
    <property type="entry name" value="ABC_2_transport"/>
</dbReference>
<gene>
    <name evidence="10" type="ORF">OKW52_03125</name>
</gene>
<feature type="transmembrane region" description="Helical" evidence="8">
    <location>
        <begin position="72"/>
        <end position="95"/>
    </location>
</feature>
<feature type="transmembrane region" description="Helical" evidence="8">
    <location>
        <begin position="115"/>
        <end position="137"/>
    </location>
</feature>
<evidence type="ECO:0000313" key="10">
    <source>
        <dbReference type="EMBL" id="MCW1931284.1"/>
    </source>
</evidence>
<comment type="similarity">
    <text evidence="2">Belongs to the ABC-2 integral membrane protein family.</text>
</comment>
<comment type="caution">
    <text evidence="10">The sequence shown here is derived from an EMBL/GenBank/DDBJ whole genome shotgun (WGS) entry which is preliminary data.</text>
</comment>
<keyword evidence="11" id="KW-1185">Reference proteome</keyword>
<feature type="domain" description="ABC-2 type transporter transmembrane" evidence="9">
    <location>
        <begin position="23"/>
        <end position="227"/>
    </location>
</feature>
<feature type="transmembrane region" description="Helical" evidence="8">
    <location>
        <begin position="240"/>
        <end position="260"/>
    </location>
</feature>
<sequence length="273" mass="30217">MLSNRSQDSGLASAFTILELIYHSAVRSVRNAHGNALMGLLLNIVQTLMLVGVFYLMFFFMGRTSAGIRGDFLLYLMTGVFLFMCHVKAMGAVVASEGPTSAMMKHAPMNTIVSIGAAALGELYVQILSMTVVLFLYHAAWQPLVIYDVLGTLLMMLLSWFSGVAIGMIFLAAKPWSPKTIGLLAQVYSRVNMFASGKMFVANSLPGFMLPYFSWNPLFHTIDQARGYAFLNYNPHYTNVVYPVAITFAALLIGLMGEFYTRRRASISWSAKH</sequence>
<name>A0ABT3GUU7_9RHOB</name>
<keyword evidence="6 8" id="KW-1133">Transmembrane helix</keyword>
<dbReference type="Pfam" id="PF01061">
    <property type="entry name" value="ABC2_membrane"/>
    <property type="match status" value="1"/>
</dbReference>